<dbReference type="Pfam" id="PF15251">
    <property type="entry name" value="TAPR1-like"/>
    <property type="match status" value="1"/>
</dbReference>
<comment type="caution">
    <text evidence="2">The sequence shown here is derived from an EMBL/GenBank/DDBJ whole genome shotgun (WGS) entry which is preliminary data.</text>
</comment>
<dbReference type="InterPro" id="IPR029196">
    <property type="entry name" value="HAPSTR1-like"/>
</dbReference>
<dbReference type="EMBL" id="RQTK01000478">
    <property type="protein sequence ID" value="RUS78990.1"/>
    <property type="molecule type" value="Genomic_DNA"/>
</dbReference>
<feature type="compositionally biased region" description="Polar residues" evidence="1">
    <location>
        <begin position="41"/>
        <end position="52"/>
    </location>
</feature>
<evidence type="ECO:0000256" key="1">
    <source>
        <dbReference type="SAM" id="MobiDB-lite"/>
    </source>
</evidence>
<sequence>QIPRRSHQTETFESGDFPVRDALTLQGLNGAMSNINVSYSRPGSATSCSTSMFHHHHSDDLPAWGCTSEHHHGNRKRHGSSSATDVNMESPSRKRGKYL</sequence>
<feature type="compositionally biased region" description="Polar residues" evidence="1">
    <location>
        <begin position="80"/>
        <end position="90"/>
    </location>
</feature>
<keyword evidence="3" id="KW-1185">Reference proteome</keyword>
<gene>
    <name evidence="2" type="ORF">EGW08_013247</name>
</gene>
<accession>A0A433TBU6</accession>
<evidence type="ECO:0000313" key="3">
    <source>
        <dbReference type="Proteomes" id="UP000271974"/>
    </source>
</evidence>
<name>A0A433TBU6_ELYCH</name>
<evidence type="ECO:0000313" key="2">
    <source>
        <dbReference type="EMBL" id="RUS78990.1"/>
    </source>
</evidence>
<feature type="region of interest" description="Disordered" evidence="1">
    <location>
        <begin position="41"/>
        <end position="99"/>
    </location>
</feature>
<feature type="non-terminal residue" evidence="2">
    <location>
        <position position="1"/>
    </location>
</feature>
<organism evidence="2 3">
    <name type="scientific">Elysia chlorotica</name>
    <name type="common">Eastern emerald elysia</name>
    <name type="synonym">Sea slug</name>
    <dbReference type="NCBI Taxonomy" id="188477"/>
    <lineage>
        <taxon>Eukaryota</taxon>
        <taxon>Metazoa</taxon>
        <taxon>Spiralia</taxon>
        <taxon>Lophotrochozoa</taxon>
        <taxon>Mollusca</taxon>
        <taxon>Gastropoda</taxon>
        <taxon>Heterobranchia</taxon>
        <taxon>Euthyneura</taxon>
        <taxon>Panpulmonata</taxon>
        <taxon>Sacoglossa</taxon>
        <taxon>Placobranchoidea</taxon>
        <taxon>Plakobranchidae</taxon>
        <taxon>Elysia</taxon>
    </lineage>
</organism>
<reference evidence="2 3" key="1">
    <citation type="submission" date="2019-01" db="EMBL/GenBank/DDBJ databases">
        <title>A draft genome assembly of the solar-powered sea slug Elysia chlorotica.</title>
        <authorList>
            <person name="Cai H."/>
            <person name="Li Q."/>
            <person name="Fang X."/>
            <person name="Li J."/>
            <person name="Curtis N.E."/>
            <person name="Altenburger A."/>
            <person name="Shibata T."/>
            <person name="Feng M."/>
            <person name="Maeda T."/>
            <person name="Schwartz J.A."/>
            <person name="Shigenobu S."/>
            <person name="Lundholm N."/>
            <person name="Nishiyama T."/>
            <person name="Yang H."/>
            <person name="Hasebe M."/>
            <person name="Li S."/>
            <person name="Pierce S.K."/>
            <person name="Wang J."/>
        </authorList>
    </citation>
    <scope>NUCLEOTIDE SEQUENCE [LARGE SCALE GENOMIC DNA]</scope>
    <source>
        <strain evidence="2">EC2010</strain>
        <tissue evidence="2">Whole organism of an adult</tissue>
    </source>
</reference>
<protein>
    <submittedName>
        <fullName evidence="2">Uncharacterized protein</fullName>
    </submittedName>
</protein>
<dbReference type="AlphaFoldDB" id="A0A433TBU6"/>
<proteinExistence type="predicted"/>
<dbReference type="Proteomes" id="UP000271974">
    <property type="component" value="Unassembled WGS sequence"/>
</dbReference>
<dbReference type="OrthoDB" id="5823474at2759"/>